<gene>
    <name evidence="1" type="ORF">SAMN05444272_0502</name>
</gene>
<dbReference type="SUPFAM" id="SSF53187">
    <property type="entry name" value="Zn-dependent exopeptidases"/>
    <property type="match status" value="1"/>
</dbReference>
<dbReference type="RefSeq" id="WP_073008371.1">
    <property type="nucleotide sequence ID" value="NZ_FRBW01000001.1"/>
</dbReference>
<dbReference type="GO" id="GO:0016787">
    <property type="term" value="F:hydrolase activity"/>
    <property type="evidence" value="ECO:0007669"/>
    <property type="project" value="UniProtKB-KW"/>
</dbReference>
<name>A0A1M7ACJ6_9HYPH</name>
<protein>
    <submittedName>
        <fullName evidence="1">Predicted N-formylglutamate amidohydrolase</fullName>
    </submittedName>
</protein>
<dbReference type="AlphaFoldDB" id="A0A1M7ACJ6"/>
<dbReference type="STRING" id="735517.SAMN05444272_0502"/>
<dbReference type="InterPro" id="IPR007709">
    <property type="entry name" value="N-FG_amidohydro"/>
</dbReference>
<keyword evidence="1" id="KW-0378">Hydrolase</keyword>
<keyword evidence="2" id="KW-1185">Reference proteome</keyword>
<evidence type="ECO:0000313" key="1">
    <source>
        <dbReference type="EMBL" id="SHL40424.1"/>
    </source>
</evidence>
<proteinExistence type="predicted"/>
<evidence type="ECO:0000313" key="2">
    <source>
        <dbReference type="Proteomes" id="UP000186002"/>
    </source>
</evidence>
<dbReference type="OrthoDB" id="9815326at2"/>
<sequence>MTLQASDSAPGVAVLPPVEVVNGQGKGPFVLVCDHASNHLPPAYGTLGLSEADLKAHIAWDPGALGVAIALSKLMDSPLVHSCVSRLIIDCNRDTLAPDLIPPVSELTGIPGNQNLDDTQRAERIALSHTPFHSTIDAVIAQRLAEGVATAVVSIHTYTPVYKGVSRPWEIGLIYDADTSLAGPALAALKADGHLTVGDNEPYSPADGVYYTLMRHGQDLGLKSLMIEIRNDEVASPEAELKWAERLAPILMQALATAGGANA</sequence>
<dbReference type="Pfam" id="PF05013">
    <property type="entry name" value="FGase"/>
    <property type="match status" value="1"/>
</dbReference>
<dbReference type="Proteomes" id="UP000186002">
    <property type="component" value="Unassembled WGS sequence"/>
</dbReference>
<dbReference type="PIRSF" id="PIRSF029730">
    <property type="entry name" value="UCP029730"/>
    <property type="match status" value="1"/>
</dbReference>
<dbReference type="Gene3D" id="3.40.630.40">
    <property type="entry name" value="Zn-dependent exopeptidases"/>
    <property type="match status" value="1"/>
</dbReference>
<dbReference type="InterPro" id="IPR011227">
    <property type="entry name" value="UCP029730"/>
</dbReference>
<dbReference type="EMBL" id="FRBW01000001">
    <property type="protein sequence ID" value="SHL40424.1"/>
    <property type="molecule type" value="Genomic_DNA"/>
</dbReference>
<reference evidence="1 2" key="1">
    <citation type="submission" date="2016-11" db="EMBL/GenBank/DDBJ databases">
        <authorList>
            <person name="Jaros S."/>
            <person name="Januszkiewicz K."/>
            <person name="Wedrychowicz H."/>
        </authorList>
    </citation>
    <scope>NUCLEOTIDE SEQUENCE [LARGE SCALE GENOMIC DNA]</scope>
    <source>
        <strain evidence="1 2">DSM 22153</strain>
    </source>
</reference>
<accession>A0A1M7ACJ6</accession>
<organism evidence="1 2">
    <name type="scientific">Roseibium suaedae</name>
    <dbReference type="NCBI Taxonomy" id="735517"/>
    <lineage>
        <taxon>Bacteria</taxon>
        <taxon>Pseudomonadati</taxon>
        <taxon>Pseudomonadota</taxon>
        <taxon>Alphaproteobacteria</taxon>
        <taxon>Hyphomicrobiales</taxon>
        <taxon>Stappiaceae</taxon>
        <taxon>Roseibium</taxon>
    </lineage>
</organism>